<name>A0A9P6T8G9_9BASI</name>
<dbReference type="EMBL" id="MU167344">
    <property type="protein sequence ID" value="KAG0142570.1"/>
    <property type="molecule type" value="Genomic_DNA"/>
</dbReference>
<sequence length="65" mass="7645">MLQPMEADYLSYCHLRQIDQPQELLDQFNKAQIKPKKVTLHNRRALPHNKQVFVPTSENIKSAEN</sequence>
<gene>
    <name evidence="1" type="ORF">CROQUDRAFT_97367</name>
</gene>
<reference evidence="1" key="1">
    <citation type="submission" date="2013-11" db="EMBL/GenBank/DDBJ databases">
        <title>Genome sequence of the fusiform rust pathogen reveals effectors for host alternation and coevolution with pine.</title>
        <authorList>
            <consortium name="DOE Joint Genome Institute"/>
            <person name="Smith K."/>
            <person name="Pendleton A."/>
            <person name="Kubisiak T."/>
            <person name="Anderson C."/>
            <person name="Salamov A."/>
            <person name="Aerts A."/>
            <person name="Riley R."/>
            <person name="Clum A."/>
            <person name="Lindquist E."/>
            <person name="Ence D."/>
            <person name="Campbell M."/>
            <person name="Kronenberg Z."/>
            <person name="Feau N."/>
            <person name="Dhillon B."/>
            <person name="Hamelin R."/>
            <person name="Burleigh J."/>
            <person name="Smith J."/>
            <person name="Yandell M."/>
            <person name="Nelson C."/>
            <person name="Grigoriev I."/>
            <person name="Davis J."/>
        </authorList>
    </citation>
    <scope>NUCLEOTIDE SEQUENCE</scope>
    <source>
        <strain evidence="1">G11</strain>
    </source>
</reference>
<evidence type="ECO:0000313" key="1">
    <source>
        <dbReference type="EMBL" id="KAG0142570.1"/>
    </source>
</evidence>
<proteinExistence type="predicted"/>
<comment type="caution">
    <text evidence="1">The sequence shown here is derived from an EMBL/GenBank/DDBJ whole genome shotgun (WGS) entry which is preliminary data.</text>
</comment>
<dbReference type="Proteomes" id="UP000886653">
    <property type="component" value="Unassembled WGS sequence"/>
</dbReference>
<dbReference type="AlphaFoldDB" id="A0A9P6T8G9"/>
<accession>A0A9P6T8G9</accession>
<protein>
    <submittedName>
        <fullName evidence="1">Uncharacterized protein</fullName>
    </submittedName>
</protein>
<evidence type="ECO:0000313" key="2">
    <source>
        <dbReference type="Proteomes" id="UP000886653"/>
    </source>
</evidence>
<organism evidence="1 2">
    <name type="scientific">Cronartium quercuum f. sp. fusiforme G11</name>
    <dbReference type="NCBI Taxonomy" id="708437"/>
    <lineage>
        <taxon>Eukaryota</taxon>
        <taxon>Fungi</taxon>
        <taxon>Dikarya</taxon>
        <taxon>Basidiomycota</taxon>
        <taxon>Pucciniomycotina</taxon>
        <taxon>Pucciniomycetes</taxon>
        <taxon>Pucciniales</taxon>
        <taxon>Coleosporiaceae</taxon>
        <taxon>Cronartium</taxon>
    </lineage>
</organism>
<keyword evidence="2" id="KW-1185">Reference proteome</keyword>